<feature type="transmembrane region" description="Helical" evidence="1">
    <location>
        <begin position="75"/>
        <end position="94"/>
    </location>
</feature>
<feature type="transmembrane region" description="Helical" evidence="1">
    <location>
        <begin position="6"/>
        <end position="30"/>
    </location>
</feature>
<evidence type="ECO:0000256" key="1">
    <source>
        <dbReference type="SAM" id="Phobius"/>
    </source>
</evidence>
<gene>
    <name evidence="3" type="ORF">CLV59_102130</name>
</gene>
<dbReference type="OrthoDB" id="594443at2"/>
<organism evidence="3 4">
    <name type="scientific">Chitinophaga dinghuensis</name>
    <dbReference type="NCBI Taxonomy" id="1539050"/>
    <lineage>
        <taxon>Bacteria</taxon>
        <taxon>Pseudomonadati</taxon>
        <taxon>Bacteroidota</taxon>
        <taxon>Chitinophagia</taxon>
        <taxon>Chitinophagales</taxon>
        <taxon>Chitinophagaceae</taxon>
        <taxon>Chitinophaga</taxon>
    </lineage>
</organism>
<dbReference type="PANTHER" id="PTHR42208">
    <property type="entry name" value="HEAVY METAL TRANSPORTER-RELATED"/>
    <property type="match status" value="1"/>
</dbReference>
<reference evidence="3 4" key="1">
    <citation type="submission" date="2018-06" db="EMBL/GenBank/DDBJ databases">
        <title>Genomic Encyclopedia of Archaeal and Bacterial Type Strains, Phase II (KMG-II): from individual species to whole genera.</title>
        <authorList>
            <person name="Goeker M."/>
        </authorList>
    </citation>
    <scope>NUCLEOTIDE SEQUENCE [LARGE SCALE GENOMIC DNA]</scope>
    <source>
        <strain evidence="3 4">DSM 29821</strain>
    </source>
</reference>
<accession>A0A327W4J9</accession>
<dbReference type="Proteomes" id="UP000249819">
    <property type="component" value="Unassembled WGS sequence"/>
</dbReference>
<keyword evidence="1" id="KW-0472">Membrane</keyword>
<dbReference type="RefSeq" id="WP_111591089.1">
    <property type="nucleotide sequence ID" value="NZ_QLMA01000002.1"/>
</dbReference>
<feature type="transmembrane region" description="Helical" evidence="1">
    <location>
        <begin position="158"/>
        <end position="183"/>
    </location>
</feature>
<feature type="transmembrane region" description="Helical" evidence="1">
    <location>
        <begin position="42"/>
        <end position="63"/>
    </location>
</feature>
<dbReference type="Pfam" id="PF13386">
    <property type="entry name" value="DsbD_2"/>
    <property type="match status" value="1"/>
</dbReference>
<dbReference type="PANTHER" id="PTHR42208:SF1">
    <property type="entry name" value="HEAVY METAL TRANSPORTER"/>
    <property type="match status" value="1"/>
</dbReference>
<evidence type="ECO:0000259" key="2">
    <source>
        <dbReference type="Pfam" id="PF13386"/>
    </source>
</evidence>
<protein>
    <recommendedName>
        <fullName evidence="2">Urease accessory protein UreH-like transmembrane domain-containing protein</fullName>
    </recommendedName>
</protein>
<dbReference type="AlphaFoldDB" id="A0A327W4J9"/>
<proteinExistence type="predicted"/>
<feature type="domain" description="Urease accessory protein UreH-like transmembrane" evidence="2">
    <location>
        <begin position="5"/>
        <end position="205"/>
    </location>
</feature>
<keyword evidence="1" id="KW-0812">Transmembrane</keyword>
<evidence type="ECO:0000313" key="3">
    <source>
        <dbReference type="EMBL" id="RAJ85427.1"/>
    </source>
</evidence>
<evidence type="ECO:0000313" key="4">
    <source>
        <dbReference type="Proteomes" id="UP000249819"/>
    </source>
</evidence>
<dbReference type="InterPro" id="IPR039447">
    <property type="entry name" value="UreH-like_TM_dom"/>
</dbReference>
<feature type="transmembrane region" description="Helical" evidence="1">
    <location>
        <begin position="127"/>
        <end position="146"/>
    </location>
</feature>
<sequence>MFTLTAFLIGFAGSFHCVGMCGPIALTLPVRHLEGGRKMAGILLYNAGRISTYALLGGLFGWMGKQVVMAGFQQWLSVTMGLLLLTAVLLNYIAGSSKLRVTMPGIITGKIKAELGRLLAAQRFRTLYAIGILNGLLPCGLVYMGIAGATSTGTVEKGMLFMTAFGAGTLPAMTAAAWFGHLLSIPVRNKIRKAVPFMIAVMGILLIMRGMNLGIPYISPVLSNTPDKTYIHCHKP</sequence>
<name>A0A327W4J9_9BACT</name>
<feature type="transmembrane region" description="Helical" evidence="1">
    <location>
        <begin position="195"/>
        <end position="218"/>
    </location>
</feature>
<comment type="caution">
    <text evidence="3">The sequence shown here is derived from an EMBL/GenBank/DDBJ whole genome shotgun (WGS) entry which is preliminary data.</text>
</comment>
<keyword evidence="1" id="KW-1133">Transmembrane helix</keyword>
<keyword evidence="4" id="KW-1185">Reference proteome</keyword>
<dbReference type="EMBL" id="QLMA01000002">
    <property type="protein sequence ID" value="RAJ85427.1"/>
    <property type="molecule type" value="Genomic_DNA"/>
</dbReference>